<sequence>MTPEGSAPWNASHGRGQAFNIGDGTQVQINNFIGGPAGVSRIAAVTSVGDVGGALLASAADACLRIDWQLLRVPLTGGHDRTAHRAEVLIVVAGDGAVTGDDLARLTQLTASGVPRTLAFEVDGATCLRGLPLPTRVRAVTDGTDLRQEIIKELQRIPAMAGRPAPPENRSVVSGPPAFRAFPPYVGSADFVGRQDDLWKLSAWAMSADPVMVVKAIGGVGKSALAWHWSTTEAPVAIPELAGRFWWSFYDGSASILQFLKELYAYVTGEPRAEADRMAPADLAGRVVEALREQPYLIVLDGVERLMSAYHRHEPALVRDEDADASPRTLVEPLAESFLRSLLSLRQIPSAPTRRVFNVPASAGPEVAGLRRGRTGAVISVLGQRPETSLETLVGSRILITTRLMPTTLSRSGHLQGGARELALDGLSRPDTRALAGQLQISGNPRELGDFFDRLGNHPLLIGIVAALVRDYRPAPGDFDRWLADPNAGGALSASAVDLAQRRTHILDVAMRDLDTDSQRLLGWLSVMGGGVDWETIDTVNPFGTGPESADVRRRLDAALHTLEDRGLLWWDRLSNRYDMHPIVRGFVQDKLDRSERFLVHEQIRDHFEALPPDSPGTATSVEDLRNTIMIYRALLGTERPAEAADVWNRQLRNALVHDIGAVSTTIELLGPLAHSGPVGVRADLAIALNLAARYDEAIAQERDLLADLLAEGRTDAVVVSLDRLSTHFEDDGNLVAAVRYTELREELLAVHGRGVDPVVCLVRARRAIIAGRVIQGGALLDTAAAMAPPTNAPWFAGSLRYWQLYLAALDGAGDDLVEQLTEAWERTRTWRHRRDLGRLLCDVLEARGDYVGALELALKVDEVERDAGAETVPARIACLLARTGRLAEAAEALDEAMSRYDRLPPAARPLLALAVAHHELGRAEEAADLATQAYLQVWRGGQPYLHHWEMLKAEQLLKELDVAPPAAPPTDPDPTDSLAEAVATYIVEERDLVRYPLRRRQSV</sequence>
<accession>A0ABQ4BPN9</accession>
<evidence type="ECO:0000313" key="2">
    <source>
        <dbReference type="Proteomes" id="UP000624709"/>
    </source>
</evidence>
<dbReference type="InterPro" id="IPR027417">
    <property type="entry name" value="P-loop_NTPase"/>
</dbReference>
<dbReference type="Gene3D" id="1.25.40.10">
    <property type="entry name" value="Tetratricopeptide repeat domain"/>
    <property type="match status" value="1"/>
</dbReference>
<gene>
    <name evidence="1" type="ORF">Apa02nite_087360</name>
</gene>
<dbReference type="EMBL" id="BOMS01000152">
    <property type="protein sequence ID" value="GIE72628.1"/>
    <property type="molecule type" value="Genomic_DNA"/>
</dbReference>
<proteinExistence type="predicted"/>
<dbReference type="SUPFAM" id="SSF48452">
    <property type="entry name" value="TPR-like"/>
    <property type="match status" value="1"/>
</dbReference>
<dbReference type="Gene3D" id="3.40.50.300">
    <property type="entry name" value="P-loop containing nucleotide triphosphate hydrolases"/>
    <property type="match status" value="1"/>
</dbReference>
<dbReference type="PANTHER" id="PTHR47691:SF3">
    <property type="entry name" value="HTH-TYPE TRANSCRIPTIONAL REGULATOR RV0890C-RELATED"/>
    <property type="match status" value="1"/>
</dbReference>
<comment type="caution">
    <text evidence="1">The sequence shown here is derived from an EMBL/GenBank/DDBJ whole genome shotgun (WGS) entry which is preliminary data.</text>
</comment>
<evidence type="ECO:0000313" key="1">
    <source>
        <dbReference type="EMBL" id="GIE72628.1"/>
    </source>
</evidence>
<protein>
    <recommendedName>
        <fullName evidence="3">Tetratricopeptide repeat protein</fullName>
    </recommendedName>
</protein>
<dbReference type="PANTHER" id="PTHR47691">
    <property type="entry name" value="REGULATOR-RELATED"/>
    <property type="match status" value="1"/>
</dbReference>
<organism evidence="1 2">
    <name type="scientific">Actinoplanes palleronii</name>
    <dbReference type="NCBI Taxonomy" id="113570"/>
    <lineage>
        <taxon>Bacteria</taxon>
        <taxon>Bacillati</taxon>
        <taxon>Actinomycetota</taxon>
        <taxon>Actinomycetes</taxon>
        <taxon>Micromonosporales</taxon>
        <taxon>Micromonosporaceae</taxon>
        <taxon>Actinoplanes</taxon>
    </lineage>
</organism>
<reference evidence="1 2" key="1">
    <citation type="submission" date="2021-01" db="EMBL/GenBank/DDBJ databases">
        <title>Whole genome shotgun sequence of Actinoplanes palleronii NBRC 14916.</title>
        <authorList>
            <person name="Komaki H."/>
            <person name="Tamura T."/>
        </authorList>
    </citation>
    <scope>NUCLEOTIDE SEQUENCE [LARGE SCALE GENOMIC DNA]</scope>
    <source>
        <strain evidence="1 2">NBRC 14916</strain>
    </source>
</reference>
<dbReference type="InterPro" id="IPR011990">
    <property type="entry name" value="TPR-like_helical_dom_sf"/>
</dbReference>
<dbReference type="SUPFAM" id="SSF52540">
    <property type="entry name" value="P-loop containing nucleoside triphosphate hydrolases"/>
    <property type="match status" value="1"/>
</dbReference>
<keyword evidence="2" id="KW-1185">Reference proteome</keyword>
<dbReference type="Proteomes" id="UP000624709">
    <property type="component" value="Unassembled WGS sequence"/>
</dbReference>
<name>A0ABQ4BPN9_9ACTN</name>
<evidence type="ECO:0008006" key="3">
    <source>
        <dbReference type="Google" id="ProtNLM"/>
    </source>
</evidence>
<dbReference type="RefSeq" id="WP_203830332.1">
    <property type="nucleotide sequence ID" value="NZ_BAAATY010000019.1"/>
</dbReference>